<dbReference type="EMBL" id="MU393426">
    <property type="protein sequence ID" value="KAI4870039.1"/>
    <property type="molecule type" value="Genomic_DNA"/>
</dbReference>
<gene>
    <name evidence="1" type="ORF">F4820DRAFT_404907</name>
</gene>
<dbReference type="Proteomes" id="UP001497700">
    <property type="component" value="Unassembled WGS sequence"/>
</dbReference>
<reference evidence="1 2" key="1">
    <citation type="journal article" date="2022" name="New Phytol.">
        <title>Ecological generalism drives hyperdiversity of secondary metabolite gene clusters in xylarialean endophytes.</title>
        <authorList>
            <person name="Franco M.E.E."/>
            <person name="Wisecaver J.H."/>
            <person name="Arnold A.E."/>
            <person name="Ju Y.M."/>
            <person name="Slot J.C."/>
            <person name="Ahrendt S."/>
            <person name="Moore L.P."/>
            <person name="Eastman K.E."/>
            <person name="Scott K."/>
            <person name="Konkel Z."/>
            <person name="Mondo S.J."/>
            <person name="Kuo A."/>
            <person name="Hayes R.D."/>
            <person name="Haridas S."/>
            <person name="Andreopoulos B."/>
            <person name="Riley R."/>
            <person name="LaButti K."/>
            <person name="Pangilinan J."/>
            <person name="Lipzen A."/>
            <person name="Amirebrahimi M."/>
            <person name="Yan J."/>
            <person name="Adam C."/>
            <person name="Keymanesh K."/>
            <person name="Ng V."/>
            <person name="Louie K."/>
            <person name="Northen T."/>
            <person name="Drula E."/>
            <person name="Henrissat B."/>
            <person name="Hsieh H.M."/>
            <person name="Youens-Clark K."/>
            <person name="Lutzoni F."/>
            <person name="Miadlikowska J."/>
            <person name="Eastwood D.C."/>
            <person name="Hamelin R.C."/>
            <person name="Grigoriev I.V."/>
            <person name="U'Ren J.M."/>
        </authorList>
    </citation>
    <scope>NUCLEOTIDE SEQUENCE [LARGE SCALE GENOMIC DNA]</scope>
    <source>
        <strain evidence="1 2">CBS 119005</strain>
    </source>
</reference>
<organism evidence="1 2">
    <name type="scientific">Hypoxylon rubiginosum</name>
    <dbReference type="NCBI Taxonomy" id="110542"/>
    <lineage>
        <taxon>Eukaryota</taxon>
        <taxon>Fungi</taxon>
        <taxon>Dikarya</taxon>
        <taxon>Ascomycota</taxon>
        <taxon>Pezizomycotina</taxon>
        <taxon>Sordariomycetes</taxon>
        <taxon>Xylariomycetidae</taxon>
        <taxon>Xylariales</taxon>
        <taxon>Hypoxylaceae</taxon>
        <taxon>Hypoxylon</taxon>
    </lineage>
</organism>
<proteinExistence type="predicted"/>
<accession>A0ACB9ZE66</accession>
<keyword evidence="2" id="KW-1185">Reference proteome</keyword>
<sequence length="318" mass="33668">MAEAPLVFPTAEAQRLEPHLPPSPEGPPESYEDASSYFALPFVTLTFATSLDSALSLGPGIRTALSGPQSKAMTHYLRSRHDAICVGVGTAIADDPGLNCRIAAETQHQESSSSAGVGALLGLASVSTGEAAIRETNNAITTSQPRPIVIDPSLRWDFTSESKVMQLARAGKGLAPYIVTAVSQPPESKVLLLEDLGGKFIILDQPKANGFSPAASSQRFDWRSILAEIRKEGLQSIMIEGGGAVINSLLSEENVQLVDSVIVTIAPTWLGQGSVFVSPPRQPSQDGNKPNAVARLTNTTWIPLGEDVVLCGKFATRQ</sequence>
<evidence type="ECO:0000313" key="2">
    <source>
        <dbReference type="Proteomes" id="UP001497700"/>
    </source>
</evidence>
<comment type="caution">
    <text evidence="1">The sequence shown here is derived from an EMBL/GenBank/DDBJ whole genome shotgun (WGS) entry which is preliminary data.</text>
</comment>
<name>A0ACB9ZE66_9PEZI</name>
<protein>
    <submittedName>
        <fullName evidence="1">Riboflavin biosynthesis protein Rib7</fullName>
    </submittedName>
</protein>
<evidence type="ECO:0000313" key="1">
    <source>
        <dbReference type="EMBL" id="KAI4870039.1"/>
    </source>
</evidence>